<gene>
    <name evidence="6" type="ORF">PC110_g721</name>
    <name evidence="2" type="ORF">PC113_g4058</name>
    <name evidence="3" type="ORF">PC117_g825</name>
    <name evidence="4" type="ORF">PC118_g3492</name>
    <name evidence="5" type="ORF">PC129_g2610</name>
</gene>
<dbReference type="Proteomes" id="UP000736787">
    <property type="component" value="Unassembled WGS sequence"/>
</dbReference>
<feature type="compositionally biased region" description="Basic residues" evidence="1">
    <location>
        <begin position="134"/>
        <end position="146"/>
    </location>
</feature>
<dbReference type="AlphaFoldDB" id="A0A329T5E4"/>
<dbReference type="EMBL" id="MJFZ01000007">
    <property type="protein sequence ID" value="RAW43152.1"/>
    <property type="molecule type" value="Genomic_DNA"/>
</dbReference>
<dbReference type="Proteomes" id="UP000760860">
    <property type="component" value="Unassembled WGS sequence"/>
</dbReference>
<dbReference type="Proteomes" id="UP000735874">
    <property type="component" value="Unassembled WGS sequence"/>
</dbReference>
<evidence type="ECO:0000313" key="6">
    <source>
        <dbReference type="EMBL" id="RAW43152.1"/>
    </source>
</evidence>
<protein>
    <submittedName>
        <fullName evidence="6">Uncharacterized protein</fullName>
    </submittedName>
</protein>
<evidence type="ECO:0000313" key="4">
    <source>
        <dbReference type="EMBL" id="KAG2994436.1"/>
    </source>
</evidence>
<name>A0A329T5E4_9STRA</name>
<dbReference type="EMBL" id="RCML01000060">
    <property type="protein sequence ID" value="KAG2994436.1"/>
    <property type="molecule type" value="Genomic_DNA"/>
</dbReference>
<sequence length="171" mass="18680">MGSHVPMSSGFPETEWLSVASHKRLSMGSHVWSSGSSQRTKMKSWLSVISNKPSRIFSLVGSSGNNLVQKMCLLQAVALGFPHVVERELPEEVDAVESEILHAVAGSTSQCRESADMIERAFLSSAAESASRPVSRRGSRKPRRPRTPSECSTLTETEVISVLVKDRDARV</sequence>
<evidence type="ECO:0000313" key="7">
    <source>
        <dbReference type="Proteomes" id="UP000251314"/>
    </source>
</evidence>
<reference evidence="5" key="2">
    <citation type="submission" date="2018-05" db="EMBL/GenBank/DDBJ databases">
        <title>Effector identification in a new, highly contiguous assembly of the strawberry crown rot pathogen Phytophthora cactorum.</title>
        <authorList>
            <person name="Armitage A.D."/>
            <person name="Nellist C.F."/>
            <person name="Bates H."/>
            <person name="Vickerstaff R.J."/>
            <person name="Harrison R.J."/>
        </authorList>
    </citation>
    <scope>NUCLEOTIDE SEQUENCE</scope>
    <source>
        <strain evidence="2">15-7</strain>
        <strain evidence="3">4040</strain>
        <strain evidence="4">P415</strain>
        <strain evidence="5">P421</strain>
    </source>
</reference>
<feature type="region of interest" description="Disordered" evidence="1">
    <location>
        <begin position="129"/>
        <end position="152"/>
    </location>
</feature>
<evidence type="ECO:0000313" key="3">
    <source>
        <dbReference type="EMBL" id="KAG2954972.1"/>
    </source>
</evidence>
<keyword evidence="7" id="KW-1185">Reference proteome</keyword>
<dbReference type="EMBL" id="RCMK01000008">
    <property type="protein sequence ID" value="KAG2954972.1"/>
    <property type="molecule type" value="Genomic_DNA"/>
</dbReference>
<evidence type="ECO:0000313" key="5">
    <source>
        <dbReference type="EMBL" id="KAG3226812.1"/>
    </source>
</evidence>
<dbReference type="Proteomes" id="UP000697107">
    <property type="component" value="Unassembled WGS sequence"/>
</dbReference>
<dbReference type="EMBL" id="RCMV01000048">
    <property type="protein sequence ID" value="KAG3226812.1"/>
    <property type="molecule type" value="Genomic_DNA"/>
</dbReference>
<proteinExistence type="predicted"/>
<accession>A0A329T5E4</accession>
<comment type="caution">
    <text evidence="6">The sequence shown here is derived from an EMBL/GenBank/DDBJ whole genome shotgun (WGS) entry which is preliminary data.</text>
</comment>
<reference evidence="6 7" key="1">
    <citation type="submission" date="2018-01" db="EMBL/GenBank/DDBJ databases">
        <title>Draft genome of the strawberry crown rot pathogen Phytophthora cactorum.</title>
        <authorList>
            <person name="Armitage A.D."/>
            <person name="Lysoe E."/>
            <person name="Nellist C.F."/>
            <person name="Harrison R.J."/>
            <person name="Brurberg M.B."/>
        </authorList>
    </citation>
    <scope>NUCLEOTIDE SEQUENCE [LARGE SCALE GENOMIC DNA]</scope>
    <source>
        <strain evidence="6 7">10300</strain>
    </source>
</reference>
<dbReference type="Proteomes" id="UP000251314">
    <property type="component" value="Unassembled WGS sequence"/>
</dbReference>
<dbReference type="EMBL" id="RCMG01000067">
    <property type="protein sequence ID" value="KAG2865023.1"/>
    <property type="molecule type" value="Genomic_DNA"/>
</dbReference>
<evidence type="ECO:0000313" key="2">
    <source>
        <dbReference type="EMBL" id="KAG2865023.1"/>
    </source>
</evidence>
<dbReference type="OrthoDB" id="10406381at2759"/>
<evidence type="ECO:0000256" key="1">
    <source>
        <dbReference type="SAM" id="MobiDB-lite"/>
    </source>
</evidence>
<organism evidence="6 7">
    <name type="scientific">Phytophthora cactorum</name>
    <dbReference type="NCBI Taxonomy" id="29920"/>
    <lineage>
        <taxon>Eukaryota</taxon>
        <taxon>Sar</taxon>
        <taxon>Stramenopiles</taxon>
        <taxon>Oomycota</taxon>
        <taxon>Peronosporomycetes</taxon>
        <taxon>Peronosporales</taxon>
        <taxon>Peronosporaceae</taxon>
        <taxon>Phytophthora</taxon>
    </lineage>
</organism>
<dbReference type="VEuPathDB" id="FungiDB:PC110_g721"/>